<feature type="transmembrane region" description="Helical" evidence="1">
    <location>
        <begin position="309"/>
        <end position="333"/>
    </location>
</feature>
<feature type="transmembrane region" description="Helical" evidence="1">
    <location>
        <begin position="237"/>
        <end position="258"/>
    </location>
</feature>
<name>A0A3Q9BRV2_9BURK</name>
<dbReference type="Pfam" id="PF01757">
    <property type="entry name" value="Acyl_transf_3"/>
    <property type="match status" value="1"/>
</dbReference>
<sequence>MEKIPAPHRSDFLDRIRVMLTILVILHHTAIMFGGDGGWYLRYDASSTMAKALLTLLCAIDQSFFMGTFFLLAGYFTPRSFDSKGWRRFGIDRLVRLGLPVFVYGFFIGPLTIALSEPSNTVGVLEHWGVLIGRFTFNIGPLWFAYAMLIFSAIYALLRTLIGQHMWVIKLGSLRHSSILAIVLIWGAGAFLLRLWVPTGQEFGLLQIGYFSSYILLFAIGCAAAPARLLEQIDAKLAVPWGWISLLSIPTLFIYAALSGAFDGKPFEMHGGWTLPVTAYAFWEPMVGCGIILMLLWRCRVAKNPAPILSRLAPYAYGAFILHPPVVVSIGLILEPWEASSLLKFAVSGVLAATASFALASAIVRLPGARRVL</sequence>
<accession>A0A3Q9BRV2</accession>
<dbReference type="GO" id="GO:0016747">
    <property type="term" value="F:acyltransferase activity, transferring groups other than amino-acyl groups"/>
    <property type="evidence" value="ECO:0007669"/>
    <property type="project" value="InterPro"/>
</dbReference>
<feature type="transmembrane region" description="Helical" evidence="1">
    <location>
        <begin position="97"/>
        <end position="115"/>
    </location>
</feature>
<dbReference type="AlphaFoldDB" id="A0A3Q9BRV2"/>
<proteinExistence type="predicted"/>
<keyword evidence="1" id="KW-0812">Transmembrane</keyword>
<evidence type="ECO:0000259" key="2">
    <source>
        <dbReference type="Pfam" id="PF01757"/>
    </source>
</evidence>
<dbReference type="KEGG" id="upv:EJN92_14195"/>
<keyword evidence="1" id="KW-1133">Transmembrane helix</keyword>
<feature type="transmembrane region" description="Helical" evidence="1">
    <location>
        <begin position="345"/>
        <end position="364"/>
    </location>
</feature>
<feature type="transmembrane region" description="Helical" evidence="1">
    <location>
        <begin position="278"/>
        <end position="297"/>
    </location>
</feature>
<feature type="domain" description="Acyltransferase 3" evidence="2">
    <location>
        <begin position="12"/>
        <end position="360"/>
    </location>
</feature>
<feature type="transmembrane region" description="Helical" evidence="1">
    <location>
        <begin position="179"/>
        <end position="197"/>
    </location>
</feature>
<feature type="transmembrane region" description="Helical" evidence="1">
    <location>
        <begin position="135"/>
        <end position="158"/>
    </location>
</feature>
<protein>
    <submittedName>
        <fullName evidence="3">Acyltransferase</fullName>
    </submittedName>
</protein>
<dbReference type="PANTHER" id="PTHR36927:SF4">
    <property type="entry name" value="BLR5718 PROTEIN"/>
    <property type="match status" value="1"/>
</dbReference>
<feature type="transmembrane region" description="Helical" evidence="1">
    <location>
        <begin position="12"/>
        <end position="33"/>
    </location>
</feature>
<gene>
    <name evidence="3" type="ORF">EJN92_14195</name>
</gene>
<dbReference type="InterPro" id="IPR050623">
    <property type="entry name" value="Glucan_succinyl_AcylTrfase"/>
</dbReference>
<evidence type="ECO:0000313" key="3">
    <source>
        <dbReference type="EMBL" id="AZP13049.1"/>
    </source>
</evidence>
<feature type="transmembrane region" description="Helical" evidence="1">
    <location>
        <begin position="203"/>
        <end position="225"/>
    </location>
</feature>
<dbReference type="OrthoDB" id="5446016at2"/>
<dbReference type="EMBL" id="CP034464">
    <property type="protein sequence ID" value="AZP13049.1"/>
    <property type="molecule type" value="Genomic_DNA"/>
</dbReference>
<dbReference type="PANTHER" id="PTHR36927">
    <property type="entry name" value="BLR4337 PROTEIN"/>
    <property type="match status" value="1"/>
</dbReference>
<feature type="transmembrane region" description="Helical" evidence="1">
    <location>
        <begin position="53"/>
        <end position="76"/>
    </location>
</feature>
<keyword evidence="4" id="KW-1185">Reference proteome</keyword>
<reference evidence="3 4" key="1">
    <citation type="journal article" date="2011" name="Int. J. Syst. Evol. Microbiol.">
        <title>Description of Undibacterium oligocarboniphilum sp. nov., isolated from purified water, and Undibacterium pigrum strain CCUG 49012 as the type strain of Undibacterium parvum sp. nov., and emended descriptions of the genus Undibacterium and the species Undibacterium pigrum.</title>
        <authorList>
            <person name="Eder W."/>
            <person name="Wanner G."/>
            <person name="Ludwig W."/>
            <person name="Busse H.J."/>
            <person name="Ziemke-Kageler F."/>
            <person name="Lang E."/>
        </authorList>
    </citation>
    <scope>NUCLEOTIDE SEQUENCE [LARGE SCALE GENOMIC DNA]</scope>
    <source>
        <strain evidence="3 4">DSM 23061</strain>
    </source>
</reference>
<keyword evidence="1" id="KW-0472">Membrane</keyword>
<evidence type="ECO:0000313" key="4">
    <source>
        <dbReference type="Proteomes" id="UP000275663"/>
    </source>
</evidence>
<dbReference type="Proteomes" id="UP000275663">
    <property type="component" value="Chromosome"/>
</dbReference>
<evidence type="ECO:0000256" key="1">
    <source>
        <dbReference type="SAM" id="Phobius"/>
    </source>
</evidence>
<keyword evidence="3" id="KW-0808">Transferase</keyword>
<dbReference type="InterPro" id="IPR002656">
    <property type="entry name" value="Acyl_transf_3_dom"/>
</dbReference>
<dbReference type="RefSeq" id="WP_126128425.1">
    <property type="nucleotide sequence ID" value="NZ_CP034464.1"/>
</dbReference>
<organism evidence="3 4">
    <name type="scientific">Undibacterium parvum</name>
    <dbReference type="NCBI Taxonomy" id="401471"/>
    <lineage>
        <taxon>Bacteria</taxon>
        <taxon>Pseudomonadati</taxon>
        <taxon>Pseudomonadota</taxon>
        <taxon>Betaproteobacteria</taxon>
        <taxon>Burkholderiales</taxon>
        <taxon>Oxalobacteraceae</taxon>
        <taxon>Undibacterium</taxon>
    </lineage>
</organism>
<keyword evidence="3" id="KW-0012">Acyltransferase</keyword>